<comment type="similarity">
    <text evidence="1">Belongs to the sigma-70 factor family. ECF subfamily.</text>
</comment>
<evidence type="ECO:0000256" key="5">
    <source>
        <dbReference type="ARBA" id="ARBA00023163"/>
    </source>
</evidence>
<organism evidence="7 8">
    <name type="scientific">Winogradskya humida</name>
    <dbReference type="NCBI Taxonomy" id="113566"/>
    <lineage>
        <taxon>Bacteria</taxon>
        <taxon>Bacillati</taxon>
        <taxon>Actinomycetota</taxon>
        <taxon>Actinomycetes</taxon>
        <taxon>Micromonosporales</taxon>
        <taxon>Micromonosporaceae</taxon>
        <taxon>Winogradskya</taxon>
    </lineage>
</organism>
<evidence type="ECO:0000256" key="4">
    <source>
        <dbReference type="ARBA" id="ARBA00023125"/>
    </source>
</evidence>
<dbReference type="InterPro" id="IPR013325">
    <property type="entry name" value="RNA_pol_sigma_r2"/>
</dbReference>
<dbReference type="PANTHER" id="PTHR43133:SF8">
    <property type="entry name" value="RNA POLYMERASE SIGMA FACTOR HI_1459-RELATED"/>
    <property type="match status" value="1"/>
</dbReference>
<dbReference type="SUPFAM" id="SSF88946">
    <property type="entry name" value="Sigma2 domain of RNA polymerase sigma factors"/>
    <property type="match status" value="1"/>
</dbReference>
<dbReference type="SUPFAM" id="SSF88659">
    <property type="entry name" value="Sigma3 and sigma4 domains of RNA polymerase sigma factors"/>
    <property type="match status" value="1"/>
</dbReference>
<name>A0ABQ4A070_9ACTN</name>
<dbReference type="PANTHER" id="PTHR43133">
    <property type="entry name" value="RNA POLYMERASE ECF-TYPE SIGMA FACTO"/>
    <property type="match status" value="1"/>
</dbReference>
<dbReference type="Proteomes" id="UP000603200">
    <property type="component" value="Unassembled WGS sequence"/>
</dbReference>
<dbReference type="InterPro" id="IPR007627">
    <property type="entry name" value="RNA_pol_sigma70_r2"/>
</dbReference>
<dbReference type="Gene3D" id="1.10.1740.10">
    <property type="match status" value="1"/>
</dbReference>
<evidence type="ECO:0000256" key="3">
    <source>
        <dbReference type="ARBA" id="ARBA00023082"/>
    </source>
</evidence>
<protein>
    <submittedName>
        <fullName evidence="7">RNA polymerase sigma factor</fullName>
    </submittedName>
</protein>
<keyword evidence="3" id="KW-0731">Sigma factor</keyword>
<evidence type="ECO:0000259" key="6">
    <source>
        <dbReference type="Pfam" id="PF04542"/>
    </source>
</evidence>
<keyword evidence="5" id="KW-0804">Transcription</keyword>
<keyword evidence="4" id="KW-0238">DNA-binding</keyword>
<evidence type="ECO:0000313" key="8">
    <source>
        <dbReference type="Proteomes" id="UP000603200"/>
    </source>
</evidence>
<evidence type="ECO:0000256" key="1">
    <source>
        <dbReference type="ARBA" id="ARBA00010641"/>
    </source>
</evidence>
<dbReference type="InterPro" id="IPR039425">
    <property type="entry name" value="RNA_pol_sigma-70-like"/>
</dbReference>
<dbReference type="NCBIfam" id="TIGR02937">
    <property type="entry name" value="sigma70-ECF"/>
    <property type="match status" value="1"/>
</dbReference>
<evidence type="ECO:0000256" key="2">
    <source>
        <dbReference type="ARBA" id="ARBA00023015"/>
    </source>
</evidence>
<dbReference type="Pfam" id="PF04542">
    <property type="entry name" value="Sigma70_r2"/>
    <property type="match status" value="1"/>
</dbReference>
<dbReference type="InterPro" id="IPR014284">
    <property type="entry name" value="RNA_pol_sigma-70_dom"/>
</dbReference>
<evidence type="ECO:0000313" key="7">
    <source>
        <dbReference type="EMBL" id="GIE24114.1"/>
    </source>
</evidence>
<feature type="domain" description="RNA polymerase sigma-70 region 2" evidence="6">
    <location>
        <begin position="9"/>
        <end position="75"/>
    </location>
</feature>
<proteinExistence type="inferred from homology"/>
<sequence>MTVMDEEVVKAYESLVWWTVRSFRLSEADAEDAVQNTWLRLLEHLPDIRDPQRLGGWLTTVARRECLRLLRTGRREIVGLPQEQDAPDERAPQPERVAVENTMNELLWRHVDELPAPAGSLLKVLSGSRAPGYAEFARTVDMPIGSIGPTRMRTLRKLRSRLEGDGLGAYAWH</sequence>
<comment type="caution">
    <text evidence="7">The sequence shown here is derived from an EMBL/GenBank/DDBJ whole genome shotgun (WGS) entry which is preliminary data.</text>
</comment>
<accession>A0ABQ4A070</accession>
<dbReference type="EMBL" id="BOMN01000102">
    <property type="protein sequence ID" value="GIE24114.1"/>
    <property type="molecule type" value="Genomic_DNA"/>
</dbReference>
<reference evidence="7 8" key="1">
    <citation type="submission" date="2021-01" db="EMBL/GenBank/DDBJ databases">
        <title>Whole genome shotgun sequence of Actinoplanes humidus NBRC 14915.</title>
        <authorList>
            <person name="Komaki H."/>
            <person name="Tamura T."/>
        </authorList>
    </citation>
    <scope>NUCLEOTIDE SEQUENCE [LARGE SCALE GENOMIC DNA]</scope>
    <source>
        <strain evidence="7 8">NBRC 14915</strain>
    </source>
</reference>
<dbReference type="InterPro" id="IPR013324">
    <property type="entry name" value="RNA_pol_sigma_r3/r4-like"/>
</dbReference>
<gene>
    <name evidence="7" type="primary">rpoE_22</name>
    <name evidence="7" type="ORF">Ahu01nite_072160</name>
</gene>
<keyword evidence="2" id="KW-0805">Transcription regulation</keyword>
<keyword evidence="8" id="KW-1185">Reference proteome</keyword>